<keyword evidence="2" id="KW-0732">Signal</keyword>
<reference evidence="3" key="1">
    <citation type="submission" date="2016-07" db="EMBL/GenBank/DDBJ databases">
        <authorList>
            <person name="Bretaudeau A."/>
        </authorList>
    </citation>
    <scope>NUCLEOTIDE SEQUENCE</scope>
    <source>
        <strain evidence="3">Rice</strain>
        <tissue evidence="3">Whole body</tissue>
    </source>
</reference>
<dbReference type="EMBL" id="ODYU01000582">
    <property type="protein sequence ID" value="SOQ35619.1"/>
    <property type="molecule type" value="Genomic_DNA"/>
</dbReference>
<evidence type="ECO:0000313" key="3">
    <source>
        <dbReference type="EMBL" id="SOQ35619.1"/>
    </source>
</evidence>
<proteinExistence type="predicted"/>
<organism evidence="3">
    <name type="scientific">Spodoptera frugiperda</name>
    <name type="common">Fall armyworm</name>
    <dbReference type="NCBI Taxonomy" id="7108"/>
    <lineage>
        <taxon>Eukaryota</taxon>
        <taxon>Metazoa</taxon>
        <taxon>Ecdysozoa</taxon>
        <taxon>Arthropoda</taxon>
        <taxon>Hexapoda</taxon>
        <taxon>Insecta</taxon>
        <taxon>Pterygota</taxon>
        <taxon>Neoptera</taxon>
        <taxon>Endopterygota</taxon>
        <taxon>Lepidoptera</taxon>
        <taxon>Glossata</taxon>
        <taxon>Ditrysia</taxon>
        <taxon>Noctuoidea</taxon>
        <taxon>Noctuidae</taxon>
        <taxon>Amphipyrinae</taxon>
        <taxon>Spodoptera</taxon>
    </lineage>
</organism>
<evidence type="ECO:0000256" key="2">
    <source>
        <dbReference type="SAM" id="SignalP"/>
    </source>
</evidence>
<feature type="signal peptide" evidence="2">
    <location>
        <begin position="1"/>
        <end position="23"/>
    </location>
</feature>
<accession>A0A2H1V487</accession>
<sequence length="321" mass="37084">MDIKLTAVLLLALTLTLHDPVSADAFDRPSVGLNEVGKEDSKYRCVPGRTVLKVREKEQQVDLNSDASDEYRRTRSRRSHMSVGAEDETCFMCVCASDGQNEHCIARPADTLNECLLIKDIMDKFESGIPFKHSRNLPYRIRRDYLWHNDEIPYSAKAKCFRGHSYYSNSVTANNTDVDVNSDVESLLDYANEDTCYYCVCSVDGEAVGCIHRDMSFCNFFRVIRSKKHIRDRYTSLLGQDRPTYFRQLSWRMRRTMDNGIFDLIHTGGDSLCCSHPDGHRRQIHNEVRNKLRTLKRRIPKENLLGGTMREDYVDFIVNND</sequence>
<evidence type="ECO:0000256" key="1">
    <source>
        <dbReference type="SAM" id="MobiDB-lite"/>
    </source>
</evidence>
<feature type="region of interest" description="Disordered" evidence="1">
    <location>
        <begin position="59"/>
        <end position="79"/>
    </location>
</feature>
<gene>
    <name evidence="3" type="ORF">SFRICE_008760</name>
</gene>
<dbReference type="AlphaFoldDB" id="A0A2H1V487"/>
<protein>
    <submittedName>
        <fullName evidence="3">SFRICE_008760</fullName>
    </submittedName>
</protein>
<feature type="chain" id="PRO_5013816564" evidence="2">
    <location>
        <begin position="24"/>
        <end position="321"/>
    </location>
</feature>
<name>A0A2H1V487_SPOFR</name>